<gene>
    <name evidence="2" type="ORF">QJS10_CPB13g01495</name>
</gene>
<keyword evidence="3" id="KW-1185">Reference proteome</keyword>
<evidence type="ECO:0000256" key="1">
    <source>
        <dbReference type="SAM" id="MobiDB-lite"/>
    </source>
</evidence>
<dbReference type="AlphaFoldDB" id="A0AAV9DH36"/>
<protein>
    <submittedName>
        <fullName evidence="2">Uncharacterized protein</fullName>
    </submittedName>
</protein>
<feature type="compositionally biased region" description="Basic residues" evidence="1">
    <location>
        <begin position="84"/>
        <end position="98"/>
    </location>
</feature>
<comment type="caution">
    <text evidence="2">The sequence shown here is derived from an EMBL/GenBank/DDBJ whole genome shotgun (WGS) entry which is preliminary data.</text>
</comment>
<proteinExistence type="predicted"/>
<feature type="region of interest" description="Disordered" evidence="1">
    <location>
        <begin position="73"/>
        <end position="98"/>
    </location>
</feature>
<reference evidence="2" key="2">
    <citation type="submission" date="2023-06" db="EMBL/GenBank/DDBJ databases">
        <authorList>
            <person name="Ma L."/>
            <person name="Liu K.-W."/>
            <person name="Li Z."/>
            <person name="Hsiao Y.-Y."/>
            <person name="Qi Y."/>
            <person name="Fu T."/>
            <person name="Tang G."/>
            <person name="Zhang D."/>
            <person name="Sun W.-H."/>
            <person name="Liu D.-K."/>
            <person name="Li Y."/>
            <person name="Chen G.-Z."/>
            <person name="Liu X.-D."/>
            <person name="Liao X.-Y."/>
            <person name="Jiang Y.-T."/>
            <person name="Yu X."/>
            <person name="Hao Y."/>
            <person name="Huang J."/>
            <person name="Zhao X.-W."/>
            <person name="Ke S."/>
            <person name="Chen Y.-Y."/>
            <person name="Wu W.-L."/>
            <person name="Hsu J.-L."/>
            <person name="Lin Y.-F."/>
            <person name="Huang M.-D."/>
            <person name="Li C.-Y."/>
            <person name="Huang L."/>
            <person name="Wang Z.-W."/>
            <person name="Zhao X."/>
            <person name="Zhong W.-Y."/>
            <person name="Peng D.-H."/>
            <person name="Ahmad S."/>
            <person name="Lan S."/>
            <person name="Zhang J.-S."/>
            <person name="Tsai W.-C."/>
            <person name="Van De Peer Y."/>
            <person name="Liu Z.-J."/>
        </authorList>
    </citation>
    <scope>NUCLEOTIDE SEQUENCE</scope>
    <source>
        <strain evidence="2">CP</strain>
        <tissue evidence="2">Leaves</tissue>
    </source>
</reference>
<dbReference type="EMBL" id="JAUJYO010000013">
    <property type="protein sequence ID" value="KAK1300380.1"/>
    <property type="molecule type" value="Genomic_DNA"/>
</dbReference>
<reference evidence="2" key="1">
    <citation type="journal article" date="2023" name="Nat. Commun.">
        <title>Diploid and tetraploid genomes of Acorus and the evolution of monocots.</title>
        <authorList>
            <person name="Ma L."/>
            <person name="Liu K.W."/>
            <person name="Li Z."/>
            <person name="Hsiao Y.Y."/>
            <person name="Qi Y."/>
            <person name="Fu T."/>
            <person name="Tang G.D."/>
            <person name="Zhang D."/>
            <person name="Sun W.H."/>
            <person name="Liu D.K."/>
            <person name="Li Y."/>
            <person name="Chen G.Z."/>
            <person name="Liu X.D."/>
            <person name="Liao X.Y."/>
            <person name="Jiang Y.T."/>
            <person name="Yu X."/>
            <person name="Hao Y."/>
            <person name="Huang J."/>
            <person name="Zhao X.W."/>
            <person name="Ke S."/>
            <person name="Chen Y.Y."/>
            <person name="Wu W.L."/>
            <person name="Hsu J.L."/>
            <person name="Lin Y.F."/>
            <person name="Huang M.D."/>
            <person name="Li C.Y."/>
            <person name="Huang L."/>
            <person name="Wang Z.W."/>
            <person name="Zhao X."/>
            <person name="Zhong W.Y."/>
            <person name="Peng D.H."/>
            <person name="Ahmad S."/>
            <person name="Lan S."/>
            <person name="Zhang J.S."/>
            <person name="Tsai W.C."/>
            <person name="Van de Peer Y."/>
            <person name="Liu Z.J."/>
        </authorList>
    </citation>
    <scope>NUCLEOTIDE SEQUENCE</scope>
    <source>
        <strain evidence="2">CP</strain>
    </source>
</reference>
<organism evidence="2 3">
    <name type="scientific">Acorus calamus</name>
    <name type="common">Sweet flag</name>
    <dbReference type="NCBI Taxonomy" id="4465"/>
    <lineage>
        <taxon>Eukaryota</taxon>
        <taxon>Viridiplantae</taxon>
        <taxon>Streptophyta</taxon>
        <taxon>Embryophyta</taxon>
        <taxon>Tracheophyta</taxon>
        <taxon>Spermatophyta</taxon>
        <taxon>Magnoliopsida</taxon>
        <taxon>Liliopsida</taxon>
        <taxon>Acoraceae</taxon>
        <taxon>Acorus</taxon>
    </lineage>
</organism>
<name>A0AAV9DH36_ACOCL</name>
<accession>A0AAV9DH36</accession>
<dbReference type="Proteomes" id="UP001180020">
    <property type="component" value="Unassembled WGS sequence"/>
</dbReference>
<evidence type="ECO:0000313" key="2">
    <source>
        <dbReference type="EMBL" id="KAK1300380.1"/>
    </source>
</evidence>
<evidence type="ECO:0000313" key="3">
    <source>
        <dbReference type="Proteomes" id="UP001180020"/>
    </source>
</evidence>
<sequence length="98" mass="11688">MEKEFERENRERGRGTTLVYDKLLKPVVRGHEVEIDQWFSRLEAWYGDRIRNYVQNAVEGGQFMFRVIGEIMQPNRAGREPRGPRRPRQRAPRGPHEP</sequence>